<proteinExistence type="predicted"/>
<reference evidence="1 2" key="1">
    <citation type="journal article" date="2015" name="Stand. Genomic Sci.">
        <title>Genomic Encyclopedia of Bacterial and Archaeal Type Strains, Phase III: the genomes of soil and plant-associated and newly described type strains.</title>
        <authorList>
            <person name="Whitman W.B."/>
            <person name="Woyke T."/>
            <person name="Klenk H.P."/>
            <person name="Zhou Y."/>
            <person name="Lilburn T.G."/>
            <person name="Beck B.J."/>
            <person name="De Vos P."/>
            <person name="Vandamme P."/>
            <person name="Eisen J.A."/>
            <person name="Garrity G."/>
            <person name="Hugenholtz P."/>
            <person name="Kyrpides N.C."/>
        </authorList>
    </citation>
    <scope>NUCLEOTIDE SEQUENCE [LARGE SCALE GENOMIC DNA]</scope>
    <source>
        <strain evidence="1 2">VKM Ac-2538</strain>
    </source>
</reference>
<keyword evidence="2" id="KW-1185">Reference proteome</keyword>
<evidence type="ECO:0000313" key="2">
    <source>
        <dbReference type="Proteomes" id="UP000295818"/>
    </source>
</evidence>
<comment type="caution">
    <text evidence="1">The sequence shown here is derived from an EMBL/GenBank/DDBJ whole genome shotgun (WGS) entry which is preliminary data.</text>
</comment>
<dbReference type="Proteomes" id="UP000295818">
    <property type="component" value="Unassembled WGS sequence"/>
</dbReference>
<dbReference type="RefSeq" id="WP_158292709.1">
    <property type="nucleotide sequence ID" value="NZ_SLWM01000001.1"/>
</dbReference>
<name>A0ABY2BTE3_9ACTN</name>
<sequence>MIIGYDYVGAIAQGRTADHRRPEDQRHFSTGKESRWRPRLMAALRAIAFASAAQYSLPFVPELRDYPVGRP</sequence>
<accession>A0ABY2BTE3</accession>
<evidence type="ECO:0000313" key="1">
    <source>
        <dbReference type="EMBL" id="TCO31537.1"/>
    </source>
</evidence>
<organism evidence="1 2">
    <name type="scientific">Kribbella orskensis</name>
    <dbReference type="NCBI Taxonomy" id="2512216"/>
    <lineage>
        <taxon>Bacteria</taxon>
        <taxon>Bacillati</taxon>
        <taxon>Actinomycetota</taxon>
        <taxon>Actinomycetes</taxon>
        <taxon>Propionibacteriales</taxon>
        <taxon>Kribbellaceae</taxon>
        <taxon>Kribbella</taxon>
    </lineage>
</organism>
<protein>
    <submittedName>
        <fullName evidence="1">Uncharacterized protein</fullName>
    </submittedName>
</protein>
<dbReference type="EMBL" id="SLWM01000001">
    <property type="protein sequence ID" value="TCO31537.1"/>
    <property type="molecule type" value="Genomic_DNA"/>
</dbReference>
<gene>
    <name evidence="1" type="ORF">EV644_101177</name>
</gene>